<evidence type="ECO:0008006" key="5">
    <source>
        <dbReference type="Google" id="ProtNLM"/>
    </source>
</evidence>
<protein>
    <recommendedName>
        <fullName evidence="5">DUF1778 domain-containing protein</fullName>
    </recommendedName>
</protein>
<keyword evidence="1" id="KW-1277">Toxin-antitoxin system</keyword>
<dbReference type="GO" id="GO:0006355">
    <property type="term" value="P:regulation of DNA-templated transcription"/>
    <property type="evidence" value="ECO:0007669"/>
    <property type="project" value="InterPro"/>
</dbReference>
<proteinExistence type="inferred from homology"/>
<dbReference type="InterPro" id="IPR010985">
    <property type="entry name" value="Ribbon_hlx_hlx"/>
</dbReference>
<evidence type="ECO:0000256" key="1">
    <source>
        <dbReference type="ARBA" id="ARBA00022649"/>
    </source>
</evidence>
<organism evidence="3 4">
    <name type="scientific">Desulfamplus magnetovallimortis</name>
    <dbReference type="NCBI Taxonomy" id="1246637"/>
    <lineage>
        <taxon>Bacteria</taxon>
        <taxon>Pseudomonadati</taxon>
        <taxon>Thermodesulfobacteriota</taxon>
        <taxon>Desulfobacteria</taxon>
        <taxon>Desulfobacterales</taxon>
        <taxon>Desulfobacteraceae</taxon>
        <taxon>Desulfamplus</taxon>
    </lineage>
</organism>
<dbReference type="Gene3D" id="1.20.5.780">
    <property type="entry name" value="Single helix bin"/>
    <property type="match status" value="1"/>
</dbReference>
<dbReference type="STRING" id="1246637.MTBBW1_1770019"/>
<dbReference type="EMBL" id="FWEV01000087">
    <property type="protein sequence ID" value="SLM29361.1"/>
    <property type="molecule type" value="Genomic_DNA"/>
</dbReference>
<dbReference type="SUPFAM" id="SSF47598">
    <property type="entry name" value="Ribbon-helix-helix"/>
    <property type="match status" value="1"/>
</dbReference>
<evidence type="ECO:0000313" key="4">
    <source>
        <dbReference type="Proteomes" id="UP000191931"/>
    </source>
</evidence>
<accession>A0A1W1HA56</accession>
<evidence type="ECO:0000256" key="2">
    <source>
        <dbReference type="ARBA" id="ARBA00049988"/>
    </source>
</evidence>
<reference evidence="3 4" key="1">
    <citation type="submission" date="2017-03" db="EMBL/GenBank/DDBJ databases">
        <authorList>
            <person name="Afonso C.L."/>
            <person name="Miller P.J."/>
            <person name="Scott M.A."/>
            <person name="Spackman E."/>
            <person name="Goraichik I."/>
            <person name="Dimitrov K.M."/>
            <person name="Suarez D.L."/>
            <person name="Swayne D.E."/>
        </authorList>
    </citation>
    <scope>NUCLEOTIDE SEQUENCE [LARGE SCALE GENOMIC DNA]</scope>
    <source>
        <strain evidence="3">PRJEB14757</strain>
    </source>
</reference>
<evidence type="ECO:0000313" key="3">
    <source>
        <dbReference type="EMBL" id="SLM29361.1"/>
    </source>
</evidence>
<dbReference type="RefSeq" id="WP_080806294.1">
    <property type="nucleotide sequence ID" value="NZ_LT828553.1"/>
</dbReference>
<keyword evidence="4" id="KW-1185">Reference proteome</keyword>
<comment type="similarity">
    <text evidence="2">Belongs to the TacA antitoxin family.</text>
</comment>
<name>A0A1W1HA56_9BACT</name>
<dbReference type="InterPro" id="IPR014795">
    <property type="entry name" value="TacA_1-like"/>
</dbReference>
<dbReference type="Proteomes" id="UP000191931">
    <property type="component" value="Unassembled WGS sequence"/>
</dbReference>
<sequence length="88" mass="9811">MATAHLNLMLDEKIKAKAEKASAILGLKSLTEYIVILMDKDATRVIDQHENIIIDNDIFDQFITACNKVKKPGKALFEAVAFSEENGF</sequence>
<dbReference type="Pfam" id="PF08681">
    <property type="entry name" value="TacA1"/>
    <property type="match status" value="1"/>
</dbReference>
<dbReference type="AlphaFoldDB" id="A0A1W1HA56"/>
<gene>
    <name evidence="3" type="ORF">MTBBW1_1770019</name>
</gene>